<keyword evidence="1" id="KW-0762">Sugar transport</keyword>
<keyword evidence="1" id="KW-0813">Transport</keyword>
<protein>
    <submittedName>
        <fullName evidence="1">MFS sugar transporter</fullName>
    </submittedName>
</protein>
<evidence type="ECO:0000313" key="2">
    <source>
        <dbReference type="Proteomes" id="UP000249748"/>
    </source>
</evidence>
<keyword evidence="2" id="KW-1185">Reference proteome</keyword>
<gene>
    <name evidence="1" type="ORF">BO79DRAFT_261901</name>
</gene>
<evidence type="ECO:0000313" key="1">
    <source>
        <dbReference type="EMBL" id="RAK94659.1"/>
    </source>
</evidence>
<dbReference type="Proteomes" id="UP000249748">
    <property type="component" value="Unassembled WGS sequence"/>
</dbReference>
<sequence>MGVVHDLDTSHDDHKEGTALEMDDVLKDPKAIEEFNEAAMDAELLQLEEQLQGRKPSWFVGFSNPSVYTYVLVAFASMGGLLSGLDQSLISGANIYLPDALHLNDNQSSLVDAGMPLGAVAGALILSPANEYLGRRMAIIVSCILYTIGAALEAGAISFGMIFAGRFVLGMGVGLEGGTVPVYVAESVPRKMRGNLVSLYQLNIALGEVLGYAVAAIFLDVKGNWRYILGSSLVFSTILLVGMIFLPESPRYLMHKGRPVEAYGVWKRIRGFNDYDAKDEFLGMRQAVEAEREEQAATKKYAWMDFITVPRARRAMIYANIMVFLGQFTGVNAIMYYCRKVDHVIITLMGAIGFDERQSVFMSLVGGGSLLIGTIPAVLYMERFGRRYWANAMLPGFFIGLVLVGIGYQINYQTHPKAAQGIYLTGIVLYQAFFGSYACLTWVVPAEVFPTYLRSYGMTTADANLFLCSFIVTYNFTRMMNSMTRIGLTLGFYGGIAFLGWIYQIIFMPETKNKSLEEIDELFSRPTSAIVKENLKSTGEVIDDLFHLRFKKVFSPPPKED</sequence>
<proteinExistence type="predicted"/>
<dbReference type="EMBL" id="KZ824535">
    <property type="protein sequence ID" value="RAK94659.1"/>
    <property type="molecule type" value="Genomic_DNA"/>
</dbReference>
<organism evidence="1 2">
    <name type="scientific">Aspergillus costaricaensis CBS 115574</name>
    <dbReference type="NCBI Taxonomy" id="1448317"/>
    <lineage>
        <taxon>Eukaryota</taxon>
        <taxon>Fungi</taxon>
        <taxon>Dikarya</taxon>
        <taxon>Ascomycota</taxon>
        <taxon>Pezizomycotina</taxon>
        <taxon>Eurotiomycetes</taxon>
        <taxon>Eurotiomycetidae</taxon>
        <taxon>Eurotiales</taxon>
        <taxon>Aspergillaceae</taxon>
        <taxon>Aspergillus</taxon>
        <taxon>Aspergillus subgen. Circumdati</taxon>
    </lineage>
</organism>
<name>A0ACD1IVZ6_9EURO</name>
<reference evidence="1" key="1">
    <citation type="submission" date="2018-02" db="EMBL/GenBank/DDBJ databases">
        <title>The genomes of Aspergillus section Nigri reveals drivers in fungal speciation.</title>
        <authorList>
            <consortium name="DOE Joint Genome Institute"/>
            <person name="Vesth T.C."/>
            <person name="Nybo J."/>
            <person name="Theobald S."/>
            <person name="Brandl J."/>
            <person name="Frisvad J.C."/>
            <person name="Nielsen K.F."/>
            <person name="Lyhne E.K."/>
            <person name="Kogle M.E."/>
            <person name="Kuo A."/>
            <person name="Riley R."/>
            <person name="Clum A."/>
            <person name="Nolan M."/>
            <person name="Lipzen A."/>
            <person name="Salamov A."/>
            <person name="Henrissat B."/>
            <person name="Wiebenga A."/>
            <person name="De vries R.P."/>
            <person name="Grigoriev I.V."/>
            <person name="Mortensen U.H."/>
            <person name="Andersen M.R."/>
            <person name="Baker S.E."/>
        </authorList>
    </citation>
    <scope>NUCLEOTIDE SEQUENCE</scope>
    <source>
        <strain evidence="1">CBS 115574</strain>
    </source>
</reference>
<accession>A0ACD1IVZ6</accession>